<gene>
    <name evidence="1" type="ORF">VCR31J2_1360136</name>
</gene>
<evidence type="ECO:0000313" key="1">
    <source>
        <dbReference type="EMBL" id="CDT84396.1"/>
    </source>
</evidence>
<protein>
    <submittedName>
        <fullName evidence="1">Uncharacterized protein</fullName>
    </submittedName>
</protein>
<dbReference type="Proteomes" id="UP000041625">
    <property type="component" value="Unassembled WGS sequence"/>
</dbReference>
<keyword evidence="2" id="KW-1185">Reference proteome</keyword>
<proteinExistence type="predicted"/>
<sequence length="59" mass="6719">MLCELPVLFLSLLRLCLLPLCFNVAPERAGLSERDALSERVDMLTTLQKCKRSVLKSFH</sequence>
<organism evidence="1 2">
    <name type="scientific">Vibrio coralliirubri</name>
    <dbReference type="NCBI Taxonomy" id="1516159"/>
    <lineage>
        <taxon>Bacteria</taxon>
        <taxon>Pseudomonadati</taxon>
        <taxon>Pseudomonadota</taxon>
        <taxon>Gammaproteobacteria</taxon>
        <taxon>Vibrionales</taxon>
        <taxon>Vibrionaceae</taxon>
        <taxon>Vibrio</taxon>
    </lineage>
</organism>
<dbReference type="AlphaFoldDB" id="A0AA86XSR3"/>
<comment type="caution">
    <text evidence="1">The sequence shown here is derived from an EMBL/GenBank/DDBJ whole genome shotgun (WGS) entry which is preliminary data.</text>
</comment>
<dbReference type="EMBL" id="CCKJ01000042">
    <property type="protein sequence ID" value="CDT84396.1"/>
    <property type="molecule type" value="Genomic_DNA"/>
</dbReference>
<reference evidence="1 2" key="1">
    <citation type="submission" date="2014-06" db="EMBL/GenBank/DDBJ databases">
        <authorList>
            <person name="Le Roux F."/>
        </authorList>
    </citation>
    <scope>NUCLEOTIDE SEQUENCE [LARGE SCALE GENOMIC DNA]</scope>
    <source>
        <strain evidence="1 2">J2-31</strain>
    </source>
</reference>
<evidence type="ECO:0000313" key="2">
    <source>
        <dbReference type="Proteomes" id="UP000041625"/>
    </source>
</evidence>
<name>A0AA86XSR3_9VIBR</name>
<accession>A0AA86XSR3</accession>